<feature type="region of interest" description="Disordered" evidence="1">
    <location>
        <begin position="1"/>
        <end position="39"/>
    </location>
</feature>
<keyword evidence="2" id="KW-0812">Transmembrane</keyword>
<evidence type="ECO:0008006" key="5">
    <source>
        <dbReference type="Google" id="ProtNLM"/>
    </source>
</evidence>
<protein>
    <recommendedName>
        <fullName evidence="5">DUF3017 domain-containing protein</fullName>
    </recommendedName>
</protein>
<dbReference type="Proteomes" id="UP001499938">
    <property type="component" value="Unassembled WGS sequence"/>
</dbReference>
<name>A0ABN2LYC5_9MICO</name>
<dbReference type="Pfam" id="PF11222">
    <property type="entry name" value="DUF3017"/>
    <property type="match status" value="1"/>
</dbReference>
<keyword evidence="2" id="KW-0472">Membrane</keyword>
<evidence type="ECO:0000313" key="3">
    <source>
        <dbReference type="EMBL" id="GAA1803201.1"/>
    </source>
</evidence>
<dbReference type="EMBL" id="BAAAPO010000043">
    <property type="protein sequence ID" value="GAA1803201.1"/>
    <property type="molecule type" value="Genomic_DNA"/>
</dbReference>
<sequence length="129" mass="13892">MERRRSHRRFLAGRTSQEQLGAEEPWGPGKVRPSEPEPRPPIVARLGIWWLIAAMAVSGIAWAATDHMLRATLSLGGACLAAAALRLVLPPERAGGLITRSRGLDVLLLVILGAAVLFAGFALDLRARI</sequence>
<gene>
    <name evidence="3" type="ORF">GCM10009811_28570</name>
</gene>
<comment type="caution">
    <text evidence="3">The sequence shown here is derived from an EMBL/GenBank/DDBJ whole genome shotgun (WGS) entry which is preliminary data.</text>
</comment>
<feature type="transmembrane region" description="Helical" evidence="2">
    <location>
        <begin position="42"/>
        <end position="65"/>
    </location>
</feature>
<reference evidence="3 4" key="1">
    <citation type="journal article" date="2019" name="Int. J. Syst. Evol. Microbiol.">
        <title>The Global Catalogue of Microorganisms (GCM) 10K type strain sequencing project: providing services to taxonomists for standard genome sequencing and annotation.</title>
        <authorList>
            <consortium name="The Broad Institute Genomics Platform"/>
            <consortium name="The Broad Institute Genome Sequencing Center for Infectious Disease"/>
            <person name="Wu L."/>
            <person name="Ma J."/>
        </authorList>
    </citation>
    <scope>NUCLEOTIDE SEQUENCE [LARGE SCALE GENOMIC DNA]</scope>
    <source>
        <strain evidence="3 4">JCM 15592</strain>
    </source>
</reference>
<feature type="transmembrane region" description="Helical" evidence="2">
    <location>
        <begin position="101"/>
        <end position="123"/>
    </location>
</feature>
<accession>A0ABN2LYC5</accession>
<dbReference type="RefSeq" id="WP_344086855.1">
    <property type="nucleotide sequence ID" value="NZ_BAAAPO010000043.1"/>
</dbReference>
<proteinExistence type="predicted"/>
<evidence type="ECO:0000256" key="1">
    <source>
        <dbReference type="SAM" id="MobiDB-lite"/>
    </source>
</evidence>
<feature type="compositionally biased region" description="Basic residues" evidence="1">
    <location>
        <begin position="1"/>
        <end position="11"/>
    </location>
</feature>
<keyword evidence="2" id="KW-1133">Transmembrane helix</keyword>
<organism evidence="3 4">
    <name type="scientific">Nostocoides veronense</name>
    <dbReference type="NCBI Taxonomy" id="330836"/>
    <lineage>
        <taxon>Bacteria</taxon>
        <taxon>Bacillati</taxon>
        <taxon>Actinomycetota</taxon>
        <taxon>Actinomycetes</taxon>
        <taxon>Micrococcales</taxon>
        <taxon>Intrasporangiaceae</taxon>
        <taxon>Nostocoides</taxon>
    </lineage>
</organism>
<evidence type="ECO:0000256" key="2">
    <source>
        <dbReference type="SAM" id="Phobius"/>
    </source>
</evidence>
<feature type="transmembrane region" description="Helical" evidence="2">
    <location>
        <begin position="71"/>
        <end position="89"/>
    </location>
</feature>
<evidence type="ECO:0000313" key="4">
    <source>
        <dbReference type="Proteomes" id="UP001499938"/>
    </source>
</evidence>
<keyword evidence="4" id="KW-1185">Reference proteome</keyword>
<dbReference type="InterPro" id="IPR021385">
    <property type="entry name" value="DUF3017"/>
</dbReference>